<reference evidence="1 2" key="1">
    <citation type="submission" date="2022-10" db="EMBL/GenBank/DDBJ databases">
        <title>Description of Fervidibacillus gen. nov. in the family Fervidibacillaceae fam. nov. with two species, Fervidibacillus albus sp. nov., and Fervidibacillus halotolerans sp. nov., isolated from tidal flat sediments.</title>
        <authorList>
            <person name="Kwon K.K."/>
            <person name="Yang S.-H."/>
        </authorList>
    </citation>
    <scope>NUCLEOTIDE SEQUENCE [LARGE SCALE GENOMIC DNA]</scope>
    <source>
        <strain evidence="1 2">DSM 23332</strain>
    </source>
</reference>
<dbReference type="Proteomes" id="UP001208656">
    <property type="component" value="Unassembled WGS sequence"/>
</dbReference>
<sequence length="59" mass="6336">MIMEVTNRELLVGEIHIGSVSSSSVLFIGDTNSMQMYSAFDTPAESLIISPLVPIAPEP</sequence>
<dbReference type="RefSeq" id="WP_173657907.1">
    <property type="nucleotide sequence ID" value="NZ_JAOUSE010000034.1"/>
</dbReference>
<evidence type="ECO:0000313" key="1">
    <source>
        <dbReference type="EMBL" id="MCU9594959.1"/>
    </source>
</evidence>
<dbReference type="EMBL" id="JAOUSE010000034">
    <property type="protein sequence ID" value="MCU9594959.1"/>
    <property type="molecule type" value="Genomic_DNA"/>
</dbReference>
<evidence type="ECO:0000313" key="2">
    <source>
        <dbReference type="Proteomes" id="UP001208656"/>
    </source>
</evidence>
<accession>A0ABT2WJR7</accession>
<organism evidence="1 2">
    <name type="scientific">Pallidibacillus thermolactis</name>
    <dbReference type="NCBI Taxonomy" id="251051"/>
    <lineage>
        <taxon>Bacteria</taxon>
        <taxon>Bacillati</taxon>
        <taxon>Bacillota</taxon>
        <taxon>Bacilli</taxon>
        <taxon>Bacillales</taxon>
        <taxon>Bacillaceae</taxon>
        <taxon>Pallidibacillus</taxon>
    </lineage>
</organism>
<keyword evidence="2" id="KW-1185">Reference proteome</keyword>
<comment type="caution">
    <text evidence="1">The sequence shown here is derived from an EMBL/GenBank/DDBJ whole genome shotgun (WGS) entry which is preliminary data.</text>
</comment>
<name>A0ABT2WJR7_9BACI</name>
<proteinExistence type="predicted"/>
<gene>
    <name evidence="1" type="ORF">OEV82_10965</name>
</gene>
<protein>
    <submittedName>
        <fullName evidence="1">Spore gernimation protein GerPD</fullName>
    </submittedName>
</protein>